<organism evidence="1 2">
    <name type="scientific">Weissella cibaria</name>
    <dbReference type="NCBI Taxonomy" id="137591"/>
    <lineage>
        <taxon>Bacteria</taxon>
        <taxon>Bacillati</taxon>
        <taxon>Bacillota</taxon>
        <taxon>Bacilli</taxon>
        <taxon>Lactobacillales</taxon>
        <taxon>Lactobacillaceae</taxon>
        <taxon>Weissella</taxon>
    </lineage>
</organism>
<evidence type="ECO:0000313" key="1">
    <source>
        <dbReference type="EMBL" id="KIU20907.1"/>
    </source>
</evidence>
<dbReference type="RefSeq" id="WP_043711185.1">
    <property type="nucleotide sequence ID" value="NZ_JALOCT010000019.1"/>
</dbReference>
<comment type="caution">
    <text evidence="1">The sequence shown here is derived from an EMBL/GenBank/DDBJ whole genome shotgun (WGS) entry which is preliminary data.</text>
</comment>
<dbReference type="EMBL" id="JWHU01000014">
    <property type="protein sequence ID" value="KIU20907.1"/>
    <property type="molecule type" value="Genomic_DNA"/>
</dbReference>
<accession>A0A0D1LQU5</accession>
<gene>
    <name evidence="1" type="ORF">QX99_00973</name>
</gene>
<keyword evidence="2" id="KW-1185">Reference proteome</keyword>
<evidence type="ECO:0000313" key="2">
    <source>
        <dbReference type="Proteomes" id="UP000032287"/>
    </source>
</evidence>
<proteinExistence type="predicted"/>
<dbReference type="AlphaFoldDB" id="A0A0D1LQU5"/>
<dbReference type="PATRIC" id="fig|137591.25.peg.943"/>
<protein>
    <submittedName>
        <fullName evidence="1">Uncharacterized protein</fullName>
    </submittedName>
</protein>
<sequence>MSQWCDAEDTFFPIKTDGQRIKDKTKALTRRELDNKADEMLQNVTVERFLNERSVDERIVKLLETKQNVFDVYADRSAATDENVDATSITEGAVVKEIIEEERERYNMG</sequence>
<name>A0A0D1LQU5_9LACO</name>
<dbReference type="Proteomes" id="UP000032287">
    <property type="component" value="Unassembled WGS sequence"/>
</dbReference>
<reference evidence="1 2" key="1">
    <citation type="journal article" date="2015" name="Microbiology (Mosc.)">
        <title>Genomics of the Weissella cibaria species with an examination of its metabolic traits.</title>
        <authorList>
            <person name="Lynch K.M."/>
            <person name="Lucid A."/>
            <person name="Arendt E.K."/>
            <person name="Sleator R.D."/>
            <person name="Lucey B."/>
            <person name="Coffey A."/>
        </authorList>
    </citation>
    <scope>NUCLEOTIDE SEQUENCE [LARGE SCALE GENOMIC DNA]</scope>
    <source>
        <strain evidence="1 2">MG1</strain>
    </source>
</reference>